<evidence type="ECO:0000313" key="2">
    <source>
        <dbReference type="EMBL" id="MFC3440410.1"/>
    </source>
</evidence>
<gene>
    <name evidence="2" type="ORF">ACFOKF_04210</name>
</gene>
<dbReference type="RefSeq" id="WP_380793409.1">
    <property type="nucleotide sequence ID" value="NZ_JBHRVU010000004.1"/>
</dbReference>
<feature type="transmembrane region" description="Helical" evidence="1">
    <location>
        <begin position="21"/>
        <end position="42"/>
    </location>
</feature>
<accession>A0ABV7NBM6</accession>
<keyword evidence="3" id="KW-1185">Reference proteome</keyword>
<dbReference type="EMBL" id="JBHRVU010000004">
    <property type="protein sequence ID" value="MFC3440410.1"/>
    <property type="molecule type" value="Genomic_DNA"/>
</dbReference>
<evidence type="ECO:0000256" key="1">
    <source>
        <dbReference type="SAM" id="Phobius"/>
    </source>
</evidence>
<keyword evidence="1" id="KW-0472">Membrane</keyword>
<feature type="transmembrane region" description="Helical" evidence="1">
    <location>
        <begin position="54"/>
        <end position="73"/>
    </location>
</feature>
<comment type="caution">
    <text evidence="2">The sequence shown here is derived from an EMBL/GenBank/DDBJ whole genome shotgun (WGS) entry which is preliminary data.</text>
</comment>
<keyword evidence="1" id="KW-1133">Transmembrane helix</keyword>
<keyword evidence="1" id="KW-0812">Transmembrane</keyword>
<evidence type="ECO:0000313" key="3">
    <source>
        <dbReference type="Proteomes" id="UP001595681"/>
    </source>
</evidence>
<proteinExistence type="predicted"/>
<protein>
    <recommendedName>
        <fullName evidence="4">Iron transporter</fullName>
    </recommendedName>
</protein>
<organism evidence="2 3">
    <name type="scientific">Sphingobium rhizovicinum</name>
    <dbReference type="NCBI Taxonomy" id="432308"/>
    <lineage>
        <taxon>Bacteria</taxon>
        <taxon>Pseudomonadati</taxon>
        <taxon>Pseudomonadota</taxon>
        <taxon>Alphaproteobacteria</taxon>
        <taxon>Sphingomonadales</taxon>
        <taxon>Sphingomonadaceae</taxon>
        <taxon>Sphingobium</taxon>
    </lineage>
</organism>
<dbReference type="Proteomes" id="UP001595681">
    <property type="component" value="Unassembled WGS sequence"/>
</dbReference>
<reference evidence="3" key="1">
    <citation type="journal article" date="2019" name="Int. J. Syst. Evol. Microbiol.">
        <title>The Global Catalogue of Microorganisms (GCM) 10K type strain sequencing project: providing services to taxonomists for standard genome sequencing and annotation.</title>
        <authorList>
            <consortium name="The Broad Institute Genomics Platform"/>
            <consortium name="The Broad Institute Genome Sequencing Center for Infectious Disease"/>
            <person name="Wu L."/>
            <person name="Ma J."/>
        </authorList>
    </citation>
    <scope>NUCLEOTIDE SEQUENCE [LARGE SCALE GENOMIC DNA]</scope>
    <source>
        <strain evidence="3">CCM 7491</strain>
    </source>
</reference>
<sequence length="102" mass="10998">MKTDSLTPSRRAPVRAIAMTARCLTALVGGYAAASALASLLARILPVSRAEATAWGMILSFLIYALLALWAFHERRLHRVAAVIWGSAILSVGLLWLMGPRP</sequence>
<name>A0ABV7NBM6_9SPHN</name>
<evidence type="ECO:0008006" key="4">
    <source>
        <dbReference type="Google" id="ProtNLM"/>
    </source>
</evidence>
<feature type="transmembrane region" description="Helical" evidence="1">
    <location>
        <begin position="80"/>
        <end position="99"/>
    </location>
</feature>